<dbReference type="InterPro" id="IPR050250">
    <property type="entry name" value="Macrolide_Exporter_MacB"/>
</dbReference>
<dbReference type="STRING" id="43928.SAMN05443636_0744"/>
<dbReference type="Pfam" id="PF02687">
    <property type="entry name" value="FtsX"/>
    <property type="match status" value="1"/>
</dbReference>
<dbReference type="AlphaFoldDB" id="A0A1M5LR97"/>
<evidence type="ECO:0000256" key="4">
    <source>
        <dbReference type="ARBA" id="ARBA00022989"/>
    </source>
</evidence>
<reference evidence="10 11" key="1">
    <citation type="submission" date="2016-11" db="EMBL/GenBank/DDBJ databases">
        <authorList>
            <person name="Jaros S."/>
            <person name="Januszkiewicz K."/>
            <person name="Wedrychowicz H."/>
        </authorList>
    </citation>
    <scope>NUCLEOTIDE SEQUENCE [LARGE SCALE GENOMIC DNA]</scope>
    <source>
        <strain evidence="10 11">DSM 9297</strain>
    </source>
</reference>
<evidence type="ECO:0000256" key="2">
    <source>
        <dbReference type="ARBA" id="ARBA00022475"/>
    </source>
</evidence>
<evidence type="ECO:0000256" key="5">
    <source>
        <dbReference type="ARBA" id="ARBA00023136"/>
    </source>
</evidence>
<dbReference type="InterPro" id="IPR003838">
    <property type="entry name" value="ABC3_permease_C"/>
</dbReference>
<evidence type="ECO:0000259" key="8">
    <source>
        <dbReference type="Pfam" id="PF02687"/>
    </source>
</evidence>
<dbReference type="GO" id="GO:0022857">
    <property type="term" value="F:transmembrane transporter activity"/>
    <property type="evidence" value="ECO:0007669"/>
    <property type="project" value="TreeGrafter"/>
</dbReference>
<organism evidence="10 11">
    <name type="scientific">Halobaculum gomorrense</name>
    <dbReference type="NCBI Taxonomy" id="43928"/>
    <lineage>
        <taxon>Archaea</taxon>
        <taxon>Methanobacteriati</taxon>
        <taxon>Methanobacteriota</taxon>
        <taxon>Stenosarchaea group</taxon>
        <taxon>Halobacteria</taxon>
        <taxon>Halobacteriales</taxon>
        <taxon>Haloferacaceae</taxon>
        <taxon>Halobaculum</taxon>
    </lineage>
</organism>
<feature type="domain" description="MacB-like periplasmic core" evidence="9">
    <location>
        <begin position="77"/>
        <end position="271"/>
    </location>
</feature>
<comment type="similarity">
    <text evidence="6">Belongs to the ABC-4 integral membrane protein family.</text>
</comment>
<evidence type="ECO:0000256" key="3">
    <source>
        <dbReference type="ARBA" id="ARBA00022692"/>
    </source>
</evidence>
<dbReference type="Proteomes" id="UP000184357">
    <property type="component" value="Unassembled WGS sequence"/>
</dbReference>
<protein>
    <submittedName>
        <fullName evidence="10">Putative ABC transport system permease protein</fullName>
    </submittedName>
</protein>
<feature type="domain" description="ABC3 transporter permease C-terminal" evidence="8">
    <location>
        <begin position="305"/>
        <end position="423"/>
    </location>
</feature>
<feature type="transmembrane region" description="Helical" evidence="7">
    <location>
        <begin position="76"/>
        <end position="96"/>
    </location>
</feature>
<evidence type="ECO:0000259" key="9">
    <source>
        <dbReference type="Pfam" id="PF12704"/>
    </source>
</evidence>
<keyword evidence="4 7" id="KW-1133">Transmembrane helix</keyword>
<dbReference type="PANTHER" id="PTHR30572">
    <property type="entry name" value="MEMBRANE COMPONENT OF TRANSPORTER-RELATED"/>
    <property type="match status" value="1"/>
</dbReference>
<evidence type="ECO:0000256" key="1">
    <source>
        <dbReference type="ARBA" id="ARBA00004651"/>
    </source>
</evidence>
<dbReference type="PANTHER" id="PTHR30572:SF4">
    <property type="entry name" value="ABC TRANSPORTER PERMEASE YTRF"/>
    <property type="match status" value="1"/>
</dbReference>
<keyword evidence="3 7" id="KW-0812">Transmembrane</keyword>
<dbReference type="Pfam" id="PF12704">
    <property type="entry name" value="MacB_PCD"/>
    <property type="match status" value="1"/>
</dbReference>
<feature type="transmembrane region" description="Helical" evidence="7">
    <location>
        <begin position="350"/>
        <end position="378"/>
    </location>
</feature>
<sequence length="429" mass="44326">MPDWSRLRAWLRGARRRADRGRRGVSDAVAGAVAAAVAAAPSTVVDRTRRTAAALGRRFPAVSLALRNLSRQRLRAGLAALGIVIGVFAVVALGMLGTALQTAATEELGGLGNQVIVSPAAESGRESLNSRDLAAIERAAAGRGTVIPLKSTGATVSGGGGRTVAQVYGTTNPRPLFGDAPGVPDYHRQGALVGADVADALDLRAGSQVTIESNTYRVVAVLPPQSSITPLRADSAVVLPPDEFATEEFSQVVVQADSGSDADAVAREVRERLNARERRVSVFSLTSVLDRITEFFALLNGFLLAVAGVSLVVAGVSIFNVMLMTVSERRGEIGVLRAVGIHRDQVLRTLLVEATLLGVAGGVVGVLLGTAGVVLVALNTELPIDAVLVAANALVALGAFAFGATVALVGGLYPAYRAAWEPPVDSLRG</sequence>
<gene>
    <name evidence="10" type="ORF">SAMN05443636_0744</name>
</gene>
<dbReference type="OrthoDB" id="11469at2157"/>
<accession>A0A1M5LR97</accession>
<evidence type="ECO:0000313" key="11">
    <source>
        <dbReference type="Proteomes" id="UP000184357"/>
    </source>
</evidence>
<dbReference type="EMBL" id="FQWV01000002">
    <property type="protein sequence ID" value="SHG67558.1"/>
    <property type="molecule type" value="Genomic_DNA"/>
</dbReference>
<dbReference type="GO" id="GO:0005886">
    <property type="term" value="C:plasma membrane"/>
    <property type="evidence" value="ECO:0007669"/>
    <property type="project" value="UniProtKB-SubCell"/>
</dbReference>
<keyword evidence="2" id="KW-1003">Cell membrane</keyword>
<feature type="transmembrane region" description="Helical" evidence="7">
    <location>
        <begin position="390"/>
        <end position="413"/>
    </location>
</feature>
<comment type="subcellular location">
    <subcellularLocation>
        <location evidence="1">Cell membrane</location>
        <topology evidence="1">Multi-pass membrane protein</topology>
    </subcellularLocation>
</comment>
<feature type="transmembrane region" description="Helical" evidence="7">
    <location>
        <begin position="295"/>
        <end position="323"/>
    </location>
</feature>
<evidence type="ECO:0000256" key="6">
    <source>
        <dbReference type="ARBA" id="ARBA00038076"/>
    </source>
</evidence>
<keyword evidence="11" id="KW-1185">Reference proteome</keyword>
<dbReference type="InterPro" id="IPR025857">
    <property type="entry name" value="MacB_PCD"/>
</dbReference>
<name>A0A1M5LR97_9EURY</name>
<evidence type="ECO:0000313" key="10">
    <source>
        <dbReference type="EMBL" id="SHG67558.1"/>
    </source>
</evidence>
<dbReference type="RefSeq" id="WP_079991477.1">
    <property type="nucleotide sequence ID" value="NZ_FQWV01000002.1"/>
</dbReference>
<keyword evidence="5 7" id="KW-0472">Membrane</keyword>
<proteinExistence type="inferred from homology"/>
<evidence type="ECO:0000256" key="7">
    <source>
        <dbReference type="SAM" id="Phobius"/>
    </source>
</evidence>